<accession>A0AA36DTE4</accession>
<keyword evidence="6" id="KW-1185">Reference proteome</keyword>
<sequence>MSSGDEEGMFVDDAKEDFELPPKIATSSLPASKPAAEFEVELNGFVMNIKNLPKEIYHYRVALTKITDTKTRDLTRGQKQDYAVQLRRRVCMSLFNSAVKKRADIFSKLSKYSYVYDCGNSLYVKHQLYDGRGDDNSVITIELPYDEITSKNTKGYLGQACLKVEVEIRFTHALNPILDLTLDGEVEKIRETQRLLELITSAGIIKNEDHIIFDNKAYERSSHHDTPLPQGKVVKCGFEKNCRAIESAGEAVAMLQIGAKKSPFFGQMSVVSFCEKFLGLENRRGLSLEEALKNRRSASDVVKQLRDIAVRTTHLDTNRVVFIHGLAKENAFTATFEHEGQEINVNDYFMKRYKRQLRHPELPLCIERRPRGATYHPMEVLEIERGQRVTTEKQTSQLSETMIRECQLPPAAIKKHVEEQIEGASLNNDNPYIKEWGIKISSRPMRAVAKRFFPPAIAYGGSMNVQPNSHGDLQWRLGAREQFAEPAKLDSKWTFIIFDRCVQVNDAQNFIDALSKYSSQHGVQISQRYVDIFEASSEVESDVDAMMKKLSKHSAFVMFTTKIKLDPVHNLMKRLEAQYGVITQHVSQQTLMKAIGHKGAFMVLGNLCLKLNLKLGGVNHNLRVSESFLNANSKLRNMDATLFPKTRMFVGFDISHAGPQSFADRQMKKPQSEPTVVGMAFTVGEPTKIRGSYWMQEPREASISDIAENFAGALLSFHKETNKLPSDIIVFRCGCSEGEFKKAHKEMIELQKAFAEVNHLYSHGMYSPSLTCLVVQTNSNYRIVPTRIDSQARPMDQNVPCGTVIEDATHPAYNEFLIVPQKALQGTARALRCTLVMHSKGTSGQLLSLDELEQITNILCYGHQVVCGSTGVPSVCYSATNLSKRGRNNWKTENFRDIGSESTGSGASGERGRLVHDGTPTYFRDLSAELGSKLNTHYWA</sequence>
<dbReference type="InterPro" id="IPR003100">
    <property type="entry name" value="PAZ_dom"/>
</dbReference>
<dbReference type="InterPro" id="IPR056992">
    <property type="entry name" value="HRDE1/NRDE-3-like_N"/>
</dbReference>
<dbReference type="Pfam" id="PF02171">
    <property type="entry name" value="Piwi"/>
    <property type="match status" value="1"/>
</dbReference>
<dbReference type="GO" id="GO:0003723">
    <property type="term" value="F:RNA binding"/>
    <property type="evidence" value="ECO:0007669"/>
    <property type="project" value="InterPro"/>
</dbReference>
<dbReference type="SUPFAM" id="SSF53098">
    <property type="entry name" value="Ribonuclease H-like"/>
    <property type="match status" value="1"/>
</dbReference>
<dbReference type="CDD" id="cd02846">
    <property type="entry name" value="PAZ_argonaute_like"/>
    <property type="match status" value="1"/>
</dbReference>
<gene>
    <name evidence="5" type="ORF">CYNAS_LOCUS4745</name>
</gene>
<dbReference type="AlphaFoldDB" id="A0AA36DTE4"/>
<dbReference type="InterPro" id="IPR003165">
    <property type="entry name" value="Piwi"/>
</dbReference>
<evidence type="ECO:0000256" key="1">
    <source>
        <dbReference type="RuleBase" id="RU361178"/>
    </source>
</evidence>
<dbReference type="SUPFAM" id="SSF101690">
    <property type="entry name" value="PAZ domain"/>
    <property type="match status" value="1"/>
</dbReference>
<proteinExistence type="inferred from homology"/>
<dbReference type="Pfam" id="PF02170">
    <property type="entry name" value="PAZ"/>
    <property type="match status" value="1"/>
</dbReference>
<dbReference type="PROSITE" id="PS50822">
    <property type="entry name" value="PIWI"/>
    <property type="match status" value="1"/>
</dbReference>
<comment type="similarity">
    <text evidence="1">Belongs to the argonaute family.</text>
</comment>
<dbReference type="InterPro" id="IPR012337">
    <property type="entry name" value="RNaseH-like_sf"/>
</dbReference>
<dbReference type="PROSITE" id="PS50821">
    <property type="entry name" value="PAZ"/>
    <property type="match status" value="1"/>
</dbReference>
<dbReference type="Pfam" id="PF25128">
    <property type="entry name" value="HRDE1_NRDE3_N"/>
    <property type="match status" value="1"/>
</dbReference>
<comment type="caution">
    <text evidence="5">The sequence shown here is derived from an EMBL/GenBank/DDBJ whole genome shotgun (WGS) entry which is preliminary data.</text>
</comment>
<evidence type="ECO:0000259" key="4">
    <source>
        <dbReference type="PROSITE" id="PS50822"/>
    </source>
</evidence>
<dbReference type="SMART" id="SM00950">
    <property type="entry name" value="Piwi"/>
    <property type="match status" value="1"/>
</dbReference>
<evidence type="ECO:0000313" key="5">
    <source>
        <dbReference type="EMBL" id="CAJ0592762.1"/>
    </source>
</evidence>
<dbReference type="Gene3D" id="3.30.420.10">
    <property type="entry name" value="Ribonuclease H-like superfamily/Ribonuclease H"/>
    <property type="match status" value="1"/>
</dbReference>
<evidence type="ECO:0000259" key="3">
    <source>
        <dbReference type="PROSITE" id="PS50821"/>
    </source>
</evidence>
<dbReference type="Proteomes" id="UP001176961">
    <property type="component" value="Unassembled WGS sequence"/>
</dbReference>
<evidence type="ECO:0000313" key="6">
    <source>
        <dbReference type="Proteomes" id="UP001176961"/>
    </source>
</evidence>
<dbReference type="SMART" id="SM00949">
    <property type="entry name" value="PAZ"/>
    <property type="match status" value="1"/>
</dbReference>
<protein>
    <recommendedName>
        <fullName evidence="7">Piwi domain-containing protein</fullName>
    </recommendedName>
</protein>
<evidence type="ECO:0000256" key="2">
    <source>
        <dbReference type="SAM" id="MobiDB-lite"/>
    </source>
</evidence>
<feature type="region of interest" description="Disordered" evidence="2">
    <location>
        <begin position="894"/>
        <end position="914"/>
    </location>
</feature>
<dbReference type="InterPro" id="IPR036397">
    <property type="entry name" value="RNaseH_sf"/>
</dbReference>
<dbReference type="Gene3D" id="3.40.50.2300">
    <property type="match status" value="1"/>
</dbReference>
<feature type="domain" description="Piwi" evidence="4">
    <location>
        <begin position="555"/>
        <end position="891"/>
    </location>
</feature>
<feature type="domain" description="PAZ" evidence="3">
    <location>
        <begin position="287"/>
        <end position="385"/>
    </location>
</feature>
<dbReference type="Gene3D" id="2.170.260.10">
    <property type="entry name" value="paz domain"/>
    <property type="match status" value="1"/>
</dbReference>
<evidence type="ECO:0008006" key="7">
    <source>
        <dbReference type="Google" id="ProtNLM"/>
    </source>
</evidence>
<dbReference type="InterPro" id="IPR036085">
    <property type="entry name" value="PAZ_dom_sf"/>
</dbReference>
<organism evidence="5 6">
    <name type="scientific">Cylicocyclus nassatus</name>
    <name type="common">Nematode worm</name>
    <dbReference type="NCBI Taxonomy" id="53992"/>
    <lineage>
        <taxon>Eukaryota</taxon>
        <taxon>Metazoa</taxon>
        <taxon>Ecdysozoa</taxon>
        <taxon>Nematoda</taxon>
        <taxon>Chromadorea</taxon>
        <taxon>Rhabditida</taxon>
        <taxon>Rhabditina</taxon>
        <taxon>Rhabditomorpha</taxon>
        <taxon>Strongyloidea</taxon>
        <taxon>Strongylidae</taxon>
        <taxon>Cylicocyclus</taxon>
    </lineage>
</organism>
<dbReference type="PANTHER" id="PTHR22891">
    <property type="entry name" value="EUKARYOTIC TRANSLATION INITIATION FACTOR 2C"/>
    <property type="match status" value="1"/>
</dbReference>
<dbReference type="EMBL" id="CATQJL010000112">
    <property type="protein sequence ID" value="CAJ0592762.1"/>
    <property type="molecule type" value="Genomic_DNA"/>
</dbReference>
<name>A0AA36DTE4_CYLNA</name>
<reference evidence="5" key="1">
    <citation type="submission" date="2023-07" db="EMBL/GenBank/DDBJ databases">
        <authorList>
            <consortium name="CYATHOMIX"/>
        </authorList>
    </citation>
    <scope>NUCLEOTIDE SEQUENCE</scope>
    <source>
        <strain evidence="5">N/A</strain>
    </source>
</reference>